<feature type="region of interest" description="Disordered" evidence="1">
    <location>
        <begin position="95"/>
        <end position="120"/>
    </location>
</feature>
<feature type="compositionally biased region" description="Basic and acidic residues" evidence="1">
    <location>
        <begin position="436"/>
        <end position="445"/>
    </location>
</feature>
<keyword evidence="3" id="KW-1185">Reference proteome</keyword>
<name>A0A835PTE6_VANPL</name>
<organism evidence="2 3">
    <name type="scientific">Vanilla planifolia</name>
    <name type="common">Vanilla</name>
    <dbReference type="NCBI Taxonomy" id="51239"/>
    <lineage>
        <taxon>Eukaryota</taxon>
        <taxon>Viridiplantae</taxon>
        <taxon>Streptophyta</taxon>
        <taxon>Embryophyta</taxon>
        <taxon>Tracheophyta</taxon>
        <taxon>Spermatophyta</taxon>
        <taxon>Magnoliopsida</taxon>
        <taxon>Liliopsida</taxon>
        <taxon>Asparagales</taxon>
        <taxon>Orchidaceae</taxon>
        <taxon>Vanilloideae</taxon>
        <taxon>Vanilleae</taxon>
        <taxon>Vanilla</taxon>
    </lineage>
</organism>
<evidence type="ECO:0000313" key="3">
    <source>
        <dbReference type="Proteomes" id="UP000636800"/>
    </source>
</evidence>
<feature type="region of interest" description="Disordered" evidence="1">
    <location>
        <begin position="215"/>
        <end position="245"/>
    </location>
</feature>
<protein>
    <submittedName>
        <fullName evidence="2">Uncharacterized protein</fullName>
    </submittedName>
</protein>
<dbReference type="PANTHER" id="PTHR31115">
    <property type="entry name" value="OS05G0107300 PROTEIN"/>
    <property type="match status" value="1"/>
</dbReference>
<proteinExistence type="predicted"/>
<feature type="compositionally biased region" description="Low complexity" evidence="1">
    <location>
        <begin position="406"/>
        <end position="416"/>
    </location>
</feature>
<feature type="compositionally biased region" description="Low complexity" evidence="1">
    <location>
        <begin position="221"/>
        <end position="234"/>
    </location>
</feature>
<sequence>MASQESVLGLILWVNGPRVYSKEEVFLRLGHRTIFQELMDAQGSGVARTSGPLERDKDMFKPINSSAVQVEENDRVFSNVADGWERSKMRKKRSVIKSDASTSSGLIKSQGVDRETKRGMQQKLGIDARPRAYYANTFRPGSDSSAPVIGKSDLSTQQTSLNMRSRSEQNISSIPNERREARFCPDVENGSLRVINKSNNREDNCAATPTLLKFGSARPRSNSTSISKTSPSINRVVGNSEDMESSQTVDKFNAIGAMNRKRSTSLRSSSPPVGQWAVQRPQKISRSSRRSSLSPLVSNHDELAISETIEEGTINHDASILRRAPSSASQQNKLRGDHFAIASLSESEESGVQENKVKDKVKKCADMEDKPSQTVQKFTNLIASSRKMAVEEDGGDIDRRQGRIGRGFASARSGGSTTFEKIGDGVTTKQQRSIRHGSERVESKPGRPPIKKLTERKSITRPRQSINILSLESSDEAADDHEELVAAATSAIDAGRVCSGSFWKQVEPVFGFVSTEDLAFLHEQIQLTNDAAAIISDEAEDSQNLKVDQEHFSLSSAPTVTTRSESNAMCNGFNFYEHQRETGLTKQILHNGPFADHFLLQSGSCTGVSICQALLSAIIGR</sequence>
<reference evidence="2 3" key="1">
    <citation type="journal article" date="2020" name="Nat. Food">
        <title>A phased Vanilla planifolia genome enables genetic improvement of flavour and production.</title>
        <authorList>
            <person name="Hasing T."/>
            <person name="Tang H."/>
            <person name="Brym M."/>
            <person name="Khazi F."/>
            <person name="Huang T."/>
            <person name="Chambers A.H."/>
        </authorList>
    </citation>
    <scope>NUCLEOTIDE SEQUENCE [LARGE SCALE GENOMIC DNA]</scope>
    <source>
        <tissue evidence="2">Leaf</tissue>
    </source>
</reference>
<feature type="region of interest" description="Disordered" evidence="1">
    <location>
        <begin position="390"/>
        <end position="458"/>
    </location>
</feature>
<gene>
    <name evidence="2" type="ORF">HPP92_023750</name>
</gene>
<dbReference type="AlphaFoldDB" id="A0A835PTE6"/>
<dbReference type="EMBL" id="JADCNL010000012">
    <property type="protein sequence ID" value="KAG0458593.1"/>
    <property type="molecule type" value="Genomic_DNA"/>
</dbReference>
<dbReference type="OrthoDB" id="2015333at2759"/>
<dbReference type="PANTHER" id="PTHR31115:SF3">
    <property type="entry name" value="EXPRESSED PROTEIN"/>
    <property type="match status" value="1"/>
</dbReference>
<comment type="caution">
    <text evidence="2">The sequence shown here is derived from an EMBL/GenBank/DDBJ whole genome shotgun (WGS) entry which is preliminary data.</text>
</comment>
<evidence type="ECO:0000256" key="1">
    <source>
        <dbReference type="SAM" id="MobiDB-lite"/>
    </source>
</evidence>
<feature type="region of interest" description="Disordered" evidence="1">
    <location>
        <begin position="258"/>
        <end position="297"/>
    </location>
</feature>
<dbReference type="Proteomes" id="UP000636800">
    <property type="component" value="Chromosome 12"/>
</dbReference>
<accession>A0A835PTE6</accession>
<evidence type="ECO:0000313" key="2">
    <source>
        <dbReference type="EMBL" id="KAG0458593.1"/>
    </source>
</evidence>